<dbReference type="InterPro" id="IPR045886">
    <property type="entry name" value="ThiF/MoeB/HesA"/>
</dbReference>
<feature type="binding site" evidence="14">
    <location>
        <position position="435"/>
    </location>
    <ligand>
        <name>Zn(2+)</name>
        <dbReference type="ChEBI" id="CHEBI:29105"/>
    </ligand>
</feature>
<evidence type="ECO:0000256" key="10">
    <source>
        <dbReference type="ARBA" id="ARBA00023242"/>
    </source>
</evidence>
<feature type="domain" description="Ubiquitin/SUMO-activating enzyme ubiquitin-like" evidence="19">
    <location>
        <begin position="443"/>
        <end position="535"/>
    </location>
</feature>
<dbReference type="Gene3D" id="3.50.50.80">
    <property type="entry name" value="Ubiquitin-activating enzyme E1, inactive adenylation domain, subdomain 1"/>
    <property type="match status" value="1"/>
</dbReference>
<keyword evidence="10" id="KW-0539">Nucleus</keyword>
<dbReference type="EMBL" id="GBEZ01002958">
    <property type="protein sequence ID" value="JAC82139.1"/>
    <property type="molecule type" value="Transcribed_RNA"/>
</dbReference>
<dbReference type="GO" id="GO:0005737">
    <property type="term" value="C:cytoplasm"/>
    <property type="evidence" value="ECO:0007669"/>
    <property type="project" value="TreeGrafter"/>
</dbReference>
<feature type="binding site" evidence="14">
    <location>
        <position position="165"/>
    </location>
    <ligand>
        <name>Zn(2+)</name>
        <dbReference type="ChEBI" id="CHEBI:29105"/>
    </ligand>
</feature>
<dbReference type="InterPro" id="IPR023318">
    <property type="entry name" value="Ub_act_enz_dom_a_sf"/>
</dbReference>
<evidence type="ECO:0000256" key="5">
    <source>
        <dbReference type="ARBA" id="ARBA00022723"/>
    </source>
</evidence>
<evidence type="ECO:0000256" key="11">
    <source>
        <dbReference type="PIRNR" id="PIRNR039133"/>
    </source>
</evidence>
<dbReference type="InterPro" id="IPR028077">
    <property type="entry name" value="UAE_UbL_dom"/>
</dbReference>
<evidence type="ECO:0000256" key="13">
    <source>
        <dbReference type="PIRSR" id="PIRSR039133-2"/>
    </source>
</evidence>
<dbReference type="PIRSF" id="PIRSF039133">
    <property type="entry name" value="SUMO_E1B"/>
    <property type="match status" value="1"/>
</dbReference>
<keyword evidence="9 11" id="KW-0067">ATP-binding</keyword>
<evidence type="ECO:0000256" key="14">
    <source>
        <dbReference type="PIRSR" id="PIRSR039133-3"/>
    </source>
</evidence>
<evidence type="ECO:0000259" key="18">
    <source>
        <dbReference type="Pfam" id="PF10585"/>
    </source>
</evidence>
<keyword evidence="8 11" id="KW-0862">Zinc</keyword>
<evidence type="ECO:0000256" key="15">
    <source>
        <dbReference type="PROSITE-ProRule" id="PRU10132"/>
    </source>
</evidence>
<keyword evidence="4" id="KW-0808">Transferase</keyword>
<evidence type="ECO:0000256" key="12">
    <source>
        <dbReference type="PIRSR" id="PIRSR039133-1"/>
    </source>
</evidence>
<dbReference type="GO" id="GO:0016740">
    <property type="term" value="F:transferase activity"/>
    <property type="evidence" value="ECO:0007669"/>
    <property type="project" value="UniProtKB-KW"/>
</dbReference>
<gene>
    <name evidence="20" type="primary">SAE2</name>
    <name evidence="20" type="ORF">TSPGSL018_6375</name>
</gene>
<proteinExistence type="inferred from homology"/>
<comment type="subunit">
    <text evidence="11">Heterodimer.</text>
</comment>
<comment type="subcellular location">
    <subcellularLocation>
        <location evidence="1">Nucleus</location>
    </subcellularLocation>
</comment>
<dbReference type="GO" id="GO:0031510">
    <property type="term" value="C:SUMO activating enzyme complex"/>
    <property type="evidence" value="ECO:0007669"/>
    <property type="project" value="UniProtKB-UniRule"/>
</dbReference>
<feature type="compositionally biased region" description="Basic and acidic residues" evidence="16">
    <location>
        <begin position="567"/>
        <end position="580"/>
    </location>
</feature>
<accession>A0A061SGJ4</accession>
<dbReference type="InterPro" id="IPR030661">
    <property type="entry name" value="Uba2"/>
</dbReference>
<dbReference type="Pfam" id="PF14732">
    <property type="entry name" value="UAE_UbL"/>
    <property type="match status" value="1"/>
</dbReference>
<feature type="binding site" evidence="14">
    <location>
        <position position="432"/>
    </location>
    <ligand>
        <name>Zn(2+)</name>
        <dbReference type="ChEBI" id="CHEBI:29105"/>
    </ligand>
</feature>
<evidence type="ECO:0000256" key="1">
    <source>
        <dbReference type="ARBA" id="ARBA00004123"/>
    </source>
</evidence>
<dbReference type="FunFam" id="3.40.50.720:FF:000618">
    <property type="entry name" value="SUMO-activating enzyme subunit 2"/>
    <property type="match status" value="1"/>
</dbReference>
<feature type="domain" description="THIF-type NAD/FAD binding fold" evidence="17">
    <location>
        <begin position="10"/>
        <end position="434"/>
    </location>
</feature>
<dbReference type="InterPro" id="IPR042449">
    <property type="entry name" value="Ub-E1_IAD_1"/>
</dbReference>
<feature type="binding site" evidence="14">
    <location>
        <position position="162"/>
    </location>
    <ligand>
        <name>Zn(2+)</name>
        <dbReference type="ChEBI" id="CHEBI:29105"/>
    </ligand>
</feature>
<feature type="binding site" evidence="13">
    <location>
        <position position="52"/>
    </location>
    <ligand>
        <name>ATP</name>
        <dbReference type="ChEBI" id="CHEBI:30616"/>
    </ligand>
</feature>
<reference evidence="20" key="1">
    <citation type="submission" date="2014-05" db="EMBL/GenBank/DDBJ databases">
        <title>The transcriptome of the halophilic microalga Tetraselmis sp. GSL018 isolated from the Great Salt Lake, Utah.</title>
        <authorList>
            <person name="Jinkerson R.E."/>
            <person name="D'Adamo S."/>
            <person name="Posewitz M.C."/>
        </authorList>
    </citation>
    <scope>NUCLEOTIDE SEQUENCE</scope>
    <source>
        <strain evidence="20">GSL018</strain>
    </source>
</reference>
<dbReference type="GO" id="GO:0016925">
    <property type="term" value="P:protein sumoylation"/>
    <property type="evidence" value="ECO:0007669"/>
    <property type="project" value="UniProtKB-UniRule"/>
</dbReference>
<feature type="domain" description="Ubiquitin-activating enzyme SCCH" evidence="18">
    <location>
        <begin position="327"/>
        <end position="369"/>
    </location>
</feature>
<dbReference type="Pfam" id="PF10585">
    <property type="entry name" value="UBA_E1_SCCH"/>
    <property type="match status" value="1"/>
</dbReference>
<organism evidence="20">
    <name type="scientific">Tetraselmis sp. GSL018</name>
    <dbReference type="NCBI Taxonomy" id="582737"/>
    <lineage>
        <taxon>Eukaryota</taxon>
        <taxon>Viridiplantae</taxon>
        <taxon>Chlorophyta</taxon>
        <taxon>core chlorophytes</taxon>
        <taxon>Chlorodendrophyceae</taxon>
        <taxon>Chlorodendrales</taxon>
        <taxon>Chlorodendraceae</taxon>
        <taxon>Tetraselmis</taxon>
    </lineage>
</organism>
<dbReference type="Pfam" id="PF00899">
    <property type="entry name" value="ThiF"/>
    <property type="match status" value="1"/>
</dbReference>
<dbReference type="AlphaFoldDB" id="A0A061SGJ4"/>
<dbReference type="PROSITE" id="PS51257">
    <property type="entry name" value="PROKAR_LIPOPROTEIN"/>
    <property type="match status" value="1"/>
</dbReference>
<dbReference type="PANTHER" id="PTHR10953">
    <property type="entry name" value="UBIQUITIN-ACTIVATING ENZYME E1"/>
    <property type="match status" value="1"/>
</dbReference>
<evidence type="ECO:0000256" key="3">
    <source>
        <dbReference type="ARBA" id="ARBA00005673"/>
    </source>
</evidence>
<evidence type="ECO:0000256" key="4">
    <source>
        <dbReference type="ARBA" id="ARBA00022679"/>
    </source>
</evidence>
<sequence length="625" mass="67998">MSKNNWPLLAVSQEIQGKVQASKILVVGAGGIGCELLKTLVLSGFRKITVVDLDTIDTSNLNRQFLFRKKHVGQSKATVAASSVSSFCPSADITAICDDVKNSKYNRDFYSQFDIVLNGLDNLEARRHVNRLCLAAEKPLVESGTAGYIGQVSVHVPGTFECFECQPKSVSKSYPVCTIRNTPDKPIHCIVWAKELLFQRLFGRTDVVTDLDEEEGQATGDSASSSFLRMPGEPIEAYAARIFQRVFKHDIERVLGMDELWASRERPKPLELEALTPPGGVHRSLEGAGHTPSASALQGLRDHYKVWSTEENARVFLEAIRLFHETRQDEIGAAVFDKDDALAVDFVTAASNLRSIAYNIPPQSAFDAKGMAGNIIQAIATTNAIIAGLITAEAIKLVASLPDLSRTTFLMQKPSNNKLLQPTECLPPNTDCPVCNKATLTLSINTEETTLAAFIEKVLKRHLSIVAPSVRTEGGLGYEEGDDLEDDETARNAELLTKRLVDLPGGGIRDGTSVEVDDFAQHFEVTIIVQHQAEWDEEAVPDKFLIKGNVAAVNSDGPSGGTVSLKRSRERDSADEDGRGRSKQQRTVSNKENSSESDIVCIDEETGHAAGASDGGEADDIICID</sequence>
<evidence type="ECO:0000256" key="9">
    <source>
        <dbReference type="ARBA" id="ARBA00022840"/>
    </source>
</evidence>
<dbReference type="InterPro" id="IPR000594">
    <property type="entry name" value="ThiF_NAD_FAD-bd"/>
</dbReference>
<dbReference type="SUPFAM" id="SSF69572">
    <property type="entry name" value="Activating enzymes of the ubiquitin-like proteins"/>
    <property type="match status" value="1"/>
</dbReference>
<evidence type="ECO:0000256" key="8">
    <source>
        <dbReference type="ARBA" id="ARBA00022833"/>
    </source>
</evidence>
<dbReference type="InterPro" id="IPR035985">
    <property type="entry name" value="Ubiquitin-activating_enz"/>
</dbReference>
<dbReference type="Gene3D" id="3.10.290.20">
    <property type="entry name" value="Ubiquitin-like 2 activating enzyme e1b. Chain: B, domain 3"/>
    <property type="match status" value="1"/>
</dbReference>
<keyword evidence="7 11" id="KW-0833">Ubl conjugation pathway</keyword>
<feature type="region of interest" description="Disordered" evidence="16">
    <location>
        <begin position="556"/>
        <end position="625"/>
    </location>
</feature>
<evidence type="ECO:0000259" key="19">
    <source>
        <dbReference type="Pfam" id="PF14732"/>
    </source>
</evidence>
<dbReference type="InterPro" id="IPR019572">
    <property type="entry name" value="UBA_E1_SCCH"/>
</dbReference>
<dbReference type="GO" id="GO:0005524">
    <property type="term" value="F:ATP binding"/>
    <property type="evidence" value="ECO:0007669"/>
    <property type="project" value="UniProtKB-UniRule"/>
</dbReference>
<feature type="compositionally biased region" description="Acidic residues" evidence="16">
    <location>
        <begin position="616"/>
        <end position="625"/>
    </location>
</feature>
<dbReference type="GO" id="GO:0019948">
    <property type="term" value="F:SUMO activating enzyme activity"/>
    <property type="evidence" value="ECO:0007669"/>
    <property type="project" value="UniProtKB-UniRule"/>
</dbReference>
<feature type="binding site" evidence="13">
    <location>
        <begin position="121"/>
        <end position="126"/>
    </location>
    <ligand>
        <name>ATP</name>
        <dbReference type="ChEBI" id="CHEBI:30616"/>
    </ligand>
</feature>
<comment type="similarity">
    <text evidence="3 11">Belongs to the ubiquitin-activating E1 family.</text>
</comment>
<comment type="pathway">
    <text evidence="2 11">Protein modification; protein sumoylation.</text>
</comment>
<evidence type="ECO:0000256" key="16">
    <source>
        <dbReference type="SAM" id="MobiDB-lite"/>
    </source>
</evidence>
<evidence type="ECO:0000256" key="7">
    <source>
        <dbReference type="ARBA" id="ARBA00022786"/>
    </source>
</evidence>
<feature type="active site" description="Glycyl thioester intermediate" evidence="12 15">
    <location>
        <position position="177"/>
    </location>
</feature>
<dbReference type="UniPathway" id="UPA00886"/>
<dbReference type="PANTHER" id="PTHR10953:SF5">
    <property type="entry name" value="SUMO-ACTIVATING ENZYME SUBUNIT 2"/>
    <property type="match status" value="1"/>
</dbReference>
<evidence type="ECO:0000256" key="6">
    <source>
        <dbReference type="ARBA" id="ARBA00022741"/>
    </source>
</evidence>
<dbReference type="Gene3D" id="1.10.10.520">
    <property type="entry name" value="Ubiquitin activating enzymes (Uba3). Chain: B, domain 2"/>
    <property type="match status" value="1"/>
</dbReference>
<dbReference type="FunFam" id="3.50.50.80:FF:000002">
    <property type="entry name" value="SUMO-activating enzyme subunit 2"/>
    <property type="match status" value="1"/>
</dbReference>
<evidence type="ECO:0000259" key="17">
    <source>
        <dbReference type="Pfam" id="PF00899"/>
    </source>
</evidence>
<dbReference type="InterPro" id="IPR033127">
    <property type="entry name" value="UBQ-activ_enz_E1_Cys_AS"/>
</dbReference>
<feature type="binding site" evidence="13">
    <location>
        <position position="76"/>
    </location>
    <ligand>
        <name>ATP</name>
        <dbReference type="ChEBI" id="CHEBI:30616"/>
    </ligand>
</feature>
<keyword evidence="6 11" id="KW-0547">Nucleotide-binding</keyword>
<feature type="binding site" evidence="13">
    <location>
        <begin position="60"/>
        <end position="63"/>
    </location>
    <ligand>
        <name>ATP</name>
        <dbReference type="ChEBI" id="CHEBI:30616"/>
    </ligand>
</feature>
<name>A0A061SGJ4_9CHLO</name>
<feature type="binding site" evidence="13">
    <location>
        <begin position="28"/>
        <end position="33"/>
    </location>
    <ligand>
        <name>ATP</name>
        <dbReference type="ChEBI" id="CHEBI:30616"/>
    </ligand>
</feature>
<dbReference type="PROSITE" id="PS00865">
    <property type="entry name" value="UBIQUITIN_ACTIVAT_2"/>
    <property type="match status" value="1"/>
</dbReference>
<protein>
    <recommendedName>
        <fullName evidence="11">SUMO-activating enzyme subunit</fullName>
    </recommendedName>
</protein>
<evidence type="ECO:0000256" key="2">
    <source>
        <dbReference type="ARBA" id="ARBA00004718"/>
    </source>
</evidence>
<evidence type="ECO:0000313" key="20">
    <source>
        <dbReference type="EMBL" id="JAC82139.1"/>
    </source>
</evidence>
<keyword evidence="5 11" id="KW-0479">Metal-binding</keyword>
<dbReference type="GO" id="GO:0046872">
    <property type="term" value="F:metal ion binding"/>
    <property type="evidence" value="ECO:0007669"/>
    <property type="project" value="UniProtKB-KW"/>
</dbReference>